<proteinExistence type="predicted"/>
<evidence type="ECO:0000313" key="1">
    <source>
        <dbReference type="EMBL" id="KAF0714917.1"/>
    </source>
</evidence>
<sequence length="611" mass="67601">MQRYRPPYVALSKLTPSNLASHARQNNIYNACVFATDGGHDLSHKERIIGDENIRPLCIHNVDLNQQARLDCCDTKQTGWKVEECTSYQAKASLWWGVSNGDLRKKRASGDVHILLWFVALNVHQDVGIVVVVIAGCSVAEVPDMQPLLQHDHVFFGGFITKLSHDKHYQSIEVERSQDTPLRPCRHCALATSLFTMQQVMSMDSGKTTLSSWAGKTMGHFRSTTRKSLDGGVDEMSTVASTSLHRLMRKSDSKDADALTAFLTALDDKDVNGVTSAVQNTPKFIEFPIHNDGILLHALCRWPNLSDVLHLLELAVRTFPEGVAFMDEMGRTPLHWLCMNPTVCARGIEVLVLGFPVSAAMCDKESSLPIHYLSCNPSQTIDMTLKLQHYETFALRNREGRTPLHCLLARHSTDFELCATLLSLAPEAISIADNMGRHILHWACAGKKSLDMQLLQLVLTLDPTAASRSDMKGQLPLHVLVSNQLVTVDAIQLLLPAYPQAVDVIDAVGSLLSRLLSSVLTQFCQQSGQSPLHLLGANESVHLAMLVALIDPGRHVPTSLKWLDDVWKQSLEHSSALHILCTNPRATTAMVELVLQTYPASAQLVDLILEY</sequence>
<dbReference type="AlphaFoldDB" id="A0A6A4ZJ22"/>
<organism evidence="1 2">
    <name type="scientific">Aphanomyces astaci</name>
    <name type="common">Crayfish plague agent</name>
    <dbReference type="NCBI Taxonomy" id="112090"/>
    <lineage>
        <taxon>Eukaryota</taxon>
        <taxon>Sar</taxon>
        <taxon>Stramenopiles</taxon>
        <taxon>Oomycota</taxon>
        <taxon>Saprolegniomycetes</taxon>
        <taxon>Saprolegniales</taxon>
        <taxon>Verrucalvaceae</taxon>
        <taxon>Aphanomyces</taxon>
    </lineage>
</organism>
<dbReference type="EMBL" id="VJMI01017139">
    <property type="protein sequence ID" value="KAF0714917.1"/>
    <property type="molecule type" value="Genomic_DNA"/>
</dbReference>
<dbReference type="VEuPathDB" id="FungiDB:H257_03085"/>
<dbReference type="SUPFAM" id="SSF48403">
    <property type="entry name" value="Ankyrin repeat"/>
    <property type="match status" value="1"/>
</dbReference>
<accession>A0A6A4ZJ22</accession>
<dbReference type="Proteomes" id="UP000469452">
    <property type="component" value="Unassembled WGS sequence"/>
</dbReference>
<evidence type="ECO:0000313" key="2">
    <source>
        <dbReference type="Proteomes" id="UP000469452"/>
    </source>
</evidence>
<dbReference type="InterPro" id="IPR002110">
    <property type="entry name" value="Ankyrin_rpt"/>
</dbReference>
<comment type="caution">
    <text evidence="1">The sequence shown here is derived from an EMBL/GenBank/DDBJ whole genome shotgun (WGS) entry which is preliminary data.</text>
</comment>
<dbReference type="InterPro" id="IPR036770">
    <property type="entry name" value="Ankyrin_rpt-contain_sf"/>
</dbReference>
<gene>
    <name evidence="1" type="ORF">AaE_011462</name>
</gene>
<dbReference type="PANTHER" id="PTHR24121:SF21">
    <property type="entry name" value="ANKYRIN REPEAT FAMILY PROTEIN"/>
    <property type="match status" value="1"/>
</dbReference>
<dbReference type="PANTHER" id="PTHR24121">
    <property type="entry name" value="NO MECHANORECEPTOR POTENTIAL C, ISOFORM D-RELATED"/>
    <property type="match status" value="1"/>
</dbReference>
<dbReference type="SMART" id="SM00248">
    <property type="entry name" value="ANK"/>
    <property type="match status" value="5"/>
</dbReference>
<name>A0A6A4ZJ22_APHAT</name>
<dbReference type="Gene3D" id="1.25.40.20">
    <property type="entry name" value="Ankyrin repeat-containing domain"/>
    <property type="match status" value="2"/>
</dbReference>
<reference evidence="1 2" key="1">
    <citation type="submission" date="2019-06" db="EMBL/GenBank/DDBJ databases">
        <title>Genomics analysis of Aphanomyces spp. identifies a new class of oomycete effector associated with host adaptation.</title>
        <authorList>
            <person name="Gaulin E."/>
        </authorList>
    </citation>
    <scope>NUCLEOTIDE SEQUENCE [LARGE SCALE GENOMIC DNA]</scope>
    <source>
        <strain evidence="1 2">E</strain>
    </source>
</reference>
<protein>
    <submittedName>
        <fullName evidence="1">Uncharacterized protein</fullName>
    </submittedName>
</protein>